<dbReference type="InterPro" id="IPR005531">
    <property type="entry name" value="Asp23"/>
</dbReference>
<feature type="compositionally biased region" description="Low complexity" evidence="2">
    <location>
        <begin position="14"/>
        <end position="23"/>
    </location>
</feature>
<dbReference type="OrthoDB" id="4410938at2"/>
<evidence type="ECO:0000313" key="3">
    <source>
        <dbReference type="EMBL" id="SFG15975.1"/>
    </source>
</evidence>
<reference evidence="3 4" key="1">
    <citation type="submission" date="2016-10" db="EMBL/GenBank/DDBJ databases">
        <authorList>
            <person name="de Groot N.N."/>
        </authorList>
    </citation>
    <scope>NUCLEOTIDE SEQUENCE [LARGE SCALE GENOMIC DNA]</scope>
    <source>
        <strain>J11</strain>
        <strain evidence="4">PG 39</strain>
    </source>
</reference>
<sequence>MSDSTTTRTENKPLPAISDDADIASLDPAKALETTPDRTVEGRVHISERAVTRIVEAACASVPGTARVTRSLERLSRSYPRFDVLLEPTTPGSTEAGSVSVEAHIAVTWPSPAADVATAVRDTIIQWVEDVTGLYCTRVNVVVGTAVVDNQQRSSLSSRPPLSAETLANTNLHPPITPVKVPMARVYVPETPAAPTLRQISTSTSTPTLRPIRTAPELPLKPVRVVPLHPLSPAHDPAVQPGKQKGGLR</sequence>
<evidence type="ECO:0000256" key="1">
    <source>
        <dbReference type="ARBA" id="ARBA00005721"/>
    </source>
</evidence>
<evidence type="ECO:0000256" key="2">
    <source>
        <dbReference type="SAM" id="MobiDB-lite"/>
    </source>
</evidence>
<dbReference type="Pfam" id="PF03780">
    <property type="entry name" value="Asp23"/>
    <property type="match status" value="1"/>
</dbReference>
<dbReference type="Proteomes" id="UP000199065">
    <property type="component" value="Unassembled WGS sequence"/>
</dbReference>
<dbReference type="AlphaFoldDB" id="A0A1I2PIE9"/>
<feature type="region of interest" description="Disordered" evidence="2">
    <location>
        <begin position="1"/>
        <end position="23"/>
    </location>
</feature>
<organism evidence="3 4">
    <name type="scientific">Corynebacterium spheniscorum</name>
    <dbReference type="NCBI Taxonomy" id="185761"/>
    <lineage>
        <taxon>Bacteria</taxon>
        <taxon>Bacillati</taxon>
        <taxon>Actinomycetota</taxon>
        <taxon>Actinomycetes</taxon>
        <taxon>Mycobacteriales</taxon>
        <taxon>Corynebacteriaceae</taxon>
        <taxon>Corynebacterium</taxon>
    </lineage>
</organism>
<proteinExistence type="inferred from homology"/>
<dbReference type="EMBL" id="FOPJ01000001">
    <property type="protein sequence ID" value="SFG15975.1"/>
    <property type="molecule type" value="Genomic_DNA"/>
</dbReference>
<feature type="region of interest" description="Disordered" evidence="2">
    <location>
        <begin position="228"/>
        <end position="249"/>
    </location>
</feature>
<name>A0A1I2PIE9_9CORY</name>
<keyword evidence="4" id="KW-1185">Reference proteome</keyword>
<dbReference type="RefSeq" id="WP_092283291.1">
    <property type="nucleotide sequence ID" value="NZ_FOPJ01000001.1"/>
</dbReference>
<accession>A0A1I2PIE9</accession>
<protein>
    <submittedName>
        <fullName evidence="3">Uncharacterized conserved protein YloU, alkaline shock protein (Asp23) family</fullName>
    </submittedName>
</protein>
<gene>
    <name evidence="3" type="ORF">SAMN05660282_00075</name>
</gene>
<dbReference type="STRING" id="185761.SAMN05660282_00075"/>
<comment type="similarity">
    <text evidence="1">Belongs to the asp23 family.</text>
</comment>
<evidence type="ECO:0000313" key="4">
    <source>
        <dbReference type="Proteomes" id="UP000199065"/>
    </source>
</evidence>